<comment type="similarity">
    <text evidence="1">Belongs to the bacterial solute-binding protein 1 family.</text>
</comment>
<keyword evidence="2" id="KW-0406">Ion transport</keyword>
<dbReference type="PANTHER" id="PTHR30006:SF15">
    <property type="entry name" value="IRON-UTILIZATION PERIPLASMIC PROTEIN"/>
    <property type="match status" value="1"/>
</dbReference>
<protein>
    <submittedName>
        <fullName evidence="5">Extracellular solute-binding protein</fullName>
    </submittedName>
</protein>
<evidence type="ECO:0000256" key="1">
    <source>
        <dbReference type="ARBA" id="ARBA00008520"/>
    </source>
</evidence>
<dbReference type="EMBL" id="RFFH01000001">
    <property type="protein sequence ID" value="RMI34920.1"/>
    <property type="molecule type" value="Genomic_DNA"/>
</dbReference>
<keyword evidence="4" id="KW-0408">Iron</keyword>
<keyword evidence="6" id="KW-1185">Reference proteome</keyword>
<keyword evidence="3" id="KW-0732">Signal</keyword>
<keyword evidence="2" id="KW-0813">Transport</keyword>
<accession>A0A3M2LDS7</accession>
<reference evidence="5 6" key="1">
    <citation type="submission" date="2018-10" db="EMBL/GenBank/DDBJ databases">
        <title>Isolation from cow dung.</title>
        <authorList>
            <person name="Ling L."/>
        </authorList>
    </citation>
    <scope>NUCLEOTIDE SEQUENCE [LARGE SCALE GENOMIC DNA]</scope>
    <source>
        <strain evidence="5 6">NEAU-LL90</strain>
    </source>
</reference>
<feature type="binding site" evidence="4">
    <location>
        <position position="34"/>
    </location>
    <ligand>
        <name>Fe cation</name>
        <dbReference type="ChEBI" id="CHEBI:24875"/>
    </ligand>
</feature>
<gene>
    <name evidence="5" type="ORF">EBN03_00690</name>
</gene>
<dbReference type="Gene3D" id="3.40.190.10">
    <property type="entry name" value="Periplasmic binding protein-like II"/>
    <property type="match status" value="2"/>
</dbReference>
<evidence type="ECO:0000256" key="4">
    <source>
        <dbReference type="PIRSR" id="PIRSR002825-1"/>
    </source>
</evidence>
<feature type="binding site" evidence="4">
    <location>
        <position position="82"/>
    </location>
    <ligand>
        <name>Fe cation</name>
        <dbReference type="ChEBI" id="CHEBI:24875"/>
    </ligand>
</feature>
<dbReference type="PIRSF" id="PIRSF002825">
    <property type="entry name" value="CfbpA"/>
    <property type="match status" value="1"/>
</dbReference>
<organism evidence="5 6">
    <name type="scientific">Nocardia stercoris</name>
    <dbReference type="NCBI Taxonomy" id="2483361"/>
    <lineage>
        <taxon>Bacteria</taxon>
        <taxon>Bacillati</taxon>
        <taxon>Actinomycetota</taxon>
        <taxon>Actinomycetes</taxon>
        <taxon>Mycobacteriales</taxon>
        <taxon>Nocardiaceae</taxon>
        <taxon>Nocardia</taxon>
    </lineage>
</organism>
<evidence type="ECO:0000313" key="6">
    <source>
        <dbReference type="Proteomes" id="UP000279275"/>
    </source>
</evidence>
<evidence type="ECO:0000313" key="5">
    <source>
        <dbReference type="EMBL" id="RMI34920.1"/>
    </source>
</evidence>
<proteinExistence type="inferred from homology"/>
<dbReference type="GO" id="GO:0006826">
    <property type="term" value="P:iron ion transport"/>
    <property type="evidence" value="ECO:0007669"/>
    <property type="project" value="UniProtKB-KW"/>
</dbReference>
<sequence length="333" mass="34687">MAAIVAVAATVLTVAACGSSGDDANSITLYSGQHEQTVAALVKDFTERTGVKVNLRSGDEGELANQIVSEGDATPADVYFAENPPALTLLQGKGKLAQVDAATLAAVPAAANSDKGDWVGVSARTSAFVYNTDKVHTGQTPASVKDLATPAWKGRLGVAPSETDFAPIVTRMITQVGVDATKTWLQALKDNGKIYDSNEDLIAAVDRGEIDGGVVDHYYWYRLQDEKGAGKLHSALSYFPAGDPGALVDVSGAAVLASSKHQPAAQKWLAYLVTQPAQQIIATSESYEYPLLAGVTDTRLTRPLSDAGPIVSAAELGDGTQAVELMQGVGLLS</sequence>
<evidence type="ECO:0000256" key="2">
    <source>
        <dbReference type="ARBA" id="ARBA00022496"/>
    </source>
</evidence>
<dbReference type="PANTHER" id="PTHR30006">
    <property type="entry name" value="THIAMINE-BINDING PERIPLASMIC PROTEIN-RELATED"/>
    <property type="match status" value="1"/>
</dbReference>
<name>A0A3M2LDS7_9NOCA</name>
<dbReference type="InterPro" id="IPR006059">
    <property type="entry name" value="SBP"/>
</dbReference>
<feature type="binding site" evidence="4">
    <location>
        <position position="219"/>
    </location>
    <ligand>
        <name>Fe cation</name>
        <dbReference type="ChEBI" id="CHEBI:24875"/>
    </ligand>
</feature>
<dbReference type="GO" id="GO:0030288">
    <property type="term" value="C:outer membrane-bounded periplasmic space"/>
    <property type="evidence" value="ECO:0007669"/>
    <property type="project" value="TreeGrafter"/>
</dbReference>
<dbReference type="Pfam" id="PF13416">
    <property type="entry name" value="SBP_bac_8"/>
    <property type="match status" value="1"/>
</dbReference>
<feature type="binding site" evidence="4">
    <location>
        <position position="218"/>
    </location>
    <ligand>
        <name>Fe cation</name>
        <dbReference type="ChEBI" id="CHEBI:24875"/>
    </ligand>
</feature>
<evidence type="ECO:0000256" key="3">
    <source>
        <dbReference type="ARBA" id="ARBA00022729"/>
    </source>
</evidence>
<dbReference type="AlphaFoldDB" id="A0A3M2LDS7"/>
<dbReference type="SUPFAM" id="SSF53850">
    <property type="entry name" value="Periplasmic binding protein-like II"/>
    <property type="match status" value="1"/>
</dbReference>
<dbReference type="Proteomes" id="UP000279275">
    <property type="component" value="Unassembled WGS sequence"/>
</dbReference>
<keyword evidence="2" id="KW-0410">Iron transport</keyword>
<dbReference type="InterPro" id="IPR026045">
    <property type="entry name" value="Ferric-bd"/>
</dbReference>
<comment type="caution">
    <text evidence="5">The sequence shown here is derived from an EMBL/GenBank/DDBJ whole genome shotgun (WGS) entry which is preliminary data.</text>
</comment>
<dbReference type="GO" id="GO:0046872">
    <property type="term" value="F:metal ion binding"/>
    <property type="evidence" value="ECO:0007669"/>
    <property type="project" value="UniProtKB-KW"/>
</dbReference>
<keyword evidence="4" id="KW-0479">Metal-binding</keyword>